<keyword evidence="3" id="KW-0472">Membrane</keyword>
<dbReference type="GO" id="GO:0012505">
    <property type="term" value="C:endomembrane system"/>
    <property type="evidence" value="ECO:0007669"/>
    <property type="project" value="TreeGrafter"/>
</dbReference>
<feature type="active site" description="Acyl-ester intermediate" evidence="2">
    <location>
        <position position="228"/>
    </location>
</feature>
<dbReference type="InterPro" id="IPR052739">
    <property type="entry name" value="FAAH2"/>
</dbReference>
<feature type="domain" description="Amidase" evidence="4">
    <location>
        <begin position="67"/>
        <end position="523"/>
    </location>
</feature>
<keyword evidence="3" id="KW-0812">Transmembrane</keyword>
<evidence type="ECO:0000313" key="5">
    <source>
        <dbReference type="EMBL" id="CAC5390857.1"/>
    </source>
</evidence>
<evidence type="ECO:0000256" key="1">
    <source>
        <dbReference type="ARBA" id="ARBA00009199"/>
    </source>
</evidence>
<comment type="similarity">
    <text evidence="1">Belongs to the amidase family.</text>
</comment>
<dbReference type="InterPro" id="IPR023631">
    <property type="entry name" value="Amidase_dom"/>
</dbReference>
<proteinExistence type="inferred from homology"/>
<name>A0A6J8C7Z4_MYTCO</name>
<dbReference type="Gene3D" id="3.90.1300.10">
    <property type="entry name" value="Amidase signature (AS) domain"/>
    <property type="match status" value="1"/>
</dbReference>
<dbReference type="PIRSF" id="PIRSF001221">
    <property type="entry name" value="Amidase_fungi"/>
    <property type="match status" value="1"/>
</dbReference>
<dbReference type="PANTHER" id="PTHR43372:SF4">
    <property type="entry name" value="FATTY-ACID AMIDE HYDROLASE 2"/>
    <property type="match status" value="1"/>
</dbReference>
<dbReference type="InterPro" id="IPR036928">
    <property type="entry name" value="AS_sf"/>
</dbReference>
<dbReference type="EMBL" id="CACVKT020004645">
    <property type="protein sequence ID" value="CAC5390857.1"/>
    <property type="molecule type" value="Genomic_DNA"/>
</dbReference>
<feature type="active site" description="Charge relay system" evidence="2">
    <location>
        <position position="129"/>
    </location>
</feature>
<reference evidence="5 6" key="1">
    <citation type="submission" date="2020-06" db="EMBL/GenBank/DDBJ databases">
        <authorList>
            <person name="Li R."/>
            <person name="Bekaert M."/>
        </authorList>
    </citation>
    <scope>NUCLEOTIDE SEQUENCE [LARGE SCALE GENOMIC DNA]</scope>
    <source>
        <strain evidence="6">wild</strain>
    </source>
</reference>
<dbReference type="Proteomes" id="UP000507470">
    <property type="component" value="Unassembled WGS sequence"/>
</dbReference>
<keyword evidence="3" id="KW-1133">Transmembrane helix</keyword>
<dbReference type="EC" id="3.5.1.99" evidence="5"/>
<sequence>MHLLEMIIRTFLFLIGLVLKPLLKIIFNVIYGGSNSEKVSKIRQPLCLHSATRLAKMIRNKEVKAVDVMQAYIDRAKEINPIVNAIIAERYNEALKEAQKVDDILDRKEGQGKYSAVNAPFLGVPFSVKEAFGVKGMPHASGLVIRKNVIAEEDAEVVKRLKEAGAIPFIITNVSELCMWYESANRLYGRTKNAYNTGRIVGGSSGGEGCVISAGASIMGIGSDIGGSIRMPAFFNGIFGHRPSKELSDSCKTSFLKYLNEFITGLVPNEGQYPIADGTDADLLSTGPMCRYSEDLLPLLKVYAGAKSSEANLDQQVDVRKLKFYYMEDDGGSMLVSNVDQELKDAQIKAVEYLKNNLGVCVEKVNIHQLKFSVQIWSAKMLAGGGTSFCEYMADKKGKVNAFKEFAKWIVGQSNHTIPAIGLGMAENFNGMSDQQTQMFMQMGDKLDEEFQSILGNDGVFLYPSHPKIAPYHNEPIFYPFNFAYTGIFNALGYPVTQVPLGLSKDGLPLGMQVVSTMNNDRLTIAVACELERYKGWTEPDSSL</sequence>
<dbReference type="PROSITE" id="PS00571">
    <property type="entry name" value="AMIDASES"/>
    <property type="match status" value="1"/>
</dbReference>
<evidence type="ECO:0000256" key="2">
    <source>
        <dbReference type="PIRSR" id="PIRSR001221-1"/>
    </source>
</evidence>
<dbReference type="GO" id="GO:0017064">
    <property type="term" value="F:fatty acid amide hydrolase activity"/>
    <property type="evidence" value="ECO:0007669"/>
    <property type="project" value="UniProtKB-EC"/>
</dbReference>
<gene>
    <name evidence="5" type="ORF">MCOR_25931</name>
</gene>
<evidence type="ECO:0000313" key="6">
    <source>
        <dbReference type="Proteomes" id="UP000507470"/>
    </source>
</evidence>
<evidence type="ECO:0000259" key="4">
    <source>
        <dbReference type="Pfam" id="PF01425"/>
    </source>
</evidence>
<feature type="active site" description="Charge relay system" evidence="2">
    <location>
        <position position="204"/>
    </location>
</feature>
<dbReference type="AlphaFoldDB" id="A0A6J8C7Z4"/>
<organism evidence="5 6">
    <name type="scientific">Mytilus coruscus</name>
    <name type="common">Sea mussel</name>
    <dbReference type="NCBI Taxonomy" id="42192"/>
    <lineage>
        <taxon>Eukaryota</taxon>
        <taxon>Metazoa</taxon>
        <taxon>Spiralia</taxon>
        <taxon>Lophotrochozoa</taxon>
        <taxon>Mollusca</taxon>
        <taxon>Bivalvia</taxon>
        <taxon>Autobranchia</taxon>
        <taxon>Pteriomorphia</taxon>
        <taxon>Mytilida</taxon>
        <taxon>Mytiloidea</taxon>
        <taxon>Mytilidae</taxon>
        <taxon>Mytilinae</taxon>
        <taxon>Mytilus</taxon>
    </lineage>
</organism>
<dbReference type="SUPFAM" id="SSF75304">
    <property type="entry name" value="Amidase signature (AS) enzymes"/>
    <property type="match status" value="1"/>
</dbReference>
<evidence type="ECO:0000256" key="3">
    <source>
        <dbReference type="SAM" id="Phobius"/>
    </source>
</evidence>
<dbReference type="Pfam" id="PF01425">
    <property type="entry name" value="Amidase"/>
    <property type="match status" value="1"/>
</dbReference>
<protein>
    <submittedName>
        <fullName evidence="5">FAAH2</fullName>
        <ecNumber evidence="5">3.5.1.99</ecNumber>
    </submittedName>
</protein>
<dbReference type="InterPro" id="IPR020556">
    <property type="entry name" value="Amidase_CS"/>
</dbReference>
<feature type="transmembrane region" description="Helical" evidence="3">
    <location>
        <begin position="12"/>
        <end position="31"/>
    </location>
</feature>
<accession>A0A6J8C7Z4</accession>
<keyword evidence="6" id="KW-1185">Reference proteome</keyword>
<dbReference type="OrthoDB" id="6428749at2759"/>
<dbReference type="PANTHER" id="PTHR43372">
    <property type="entry name" value="FATTY-ACID AMIDE HYDROLASE"/>
    <property type="match status" value="1"/>
</dbReference>
<keyword evidence="5" id="KW-0378">Hydrolase</keyword>